<proteinExistence type="predicted"/>
<evidence type="ECO:0000259" key="2">
    <source>
        <dbReference type="SMART" id="SM00507"/>
    </source>
</evidence>
<gene>
    <name evidence="3" type="ORF">GCM10009811_30130</name>
</gene>
<dbReference type="EMBL" id="BAAAPO010000046">
    <property type="protein sequence ID" value="GAA1804515.1"/>
    <property type="molecule type" value="Genomic_DNA"/>
</dbReference>
<feature type="region of interest" description="Disordered" evidence="1">
    <location>
        <begin position="114"/>
        <end position="134"/>
    </location>
</feature>
<sequence>MSEHMVEGLRGLAEQVYAVSAEPSTARDRAGWVQLVAELQGLLNTLTGAQDQAIVRAVAIDQDWDQDGVIVETHRALGHISLDGPDLVAARLRIPHTLVQSRVETAVRVAAGRQPRYAEDSLSPTAAPDAGPGQPTGLGAVATAMREGRLDGYRAKVLAEELADAPAEAAALVIARLGDRLDRCTGSQLRGHTRKLLAQIDQSALKQRIERARADIRLQRRVSDPGVDSWSALLPAESALPAWAAVDQLALEYVQAGKYPTMAVARAHAMMDLITGNATVEVQVHLTVPADALPTDGEMPVPPPADPGPDCPGAGSDLAAGCGVDRAASAPVAAAWASAEAGLVEATPIGKTETVLLDREWLRTSALVTRHIQPCDPDTGALRFHGDNLAEGDATARYRPGERLIAHVKARDGRCRFPGCTINARFCDVDHVRAWPDGATGPDNLMCLCRRHHRIKQSPGWQVRLDTGAVARWRDPTGVEHTTYPLDRLTAARVAFDKPCPPTAFTQPTPRCQPMTMLEYSLEHQLAHHEAMQEDLVRHARALSLDVRPKDTVLERSDPRTPSAIRALSGLRVLRVTLAELDDLDVGGCLRDEPPF</sequence>
<name>A0ABP4Y6P2_9MICO</name>
<dbReference type="CDD" id="cd00085">
    <property type="entry name" value="HNHc"/>
    <property type="match status" value="1"/>
</dbReference>
<dbReference type="RefSeq" id="WP_344087278.1">
    <property type="nucleotide sequence ID" value="NZ_BAAAPO010000046.1"/>
</dbReference>
<evidence type="ECO:0000313" key="4">
    <source>
        <dbReference type="Proteomes" id="UP001499938"/>
    </source>
</evidence>
<evidence type="ECO:0000313" key="3">
    <source>
        <dbReference type="EMBL" id="GAA1804515.1"/>
    </source>
</evidence>
<comment type="caution">
    <text evidence="3">The sequence shown here is derived from an EMBL/GenBank/DDBJ whole genome shotgun (WGS) entry which is preliminary data.</text>
</comment>
<dbReference type="InterPro" id="IPR003615">
    <property type="entry name" value="HNH_nuc"/>
</dbReference>
<accession>A0ABP4Y6P2</accession>
<dbReference type="Proteomes" id="UP001499938">
    <property type="component" value="Unassembled WGS sequence"/>
</dbReference>
<organism evidence="3 4">
    <name type="scientific">Nostocoides veronense</name>
    <dbReference type="NCBI Taxonomy" id="330836"/>
    <lineage>
        <taxon>Bacteria</taxon>
        <taxon>Bacillati</taxon>
        <taxon>Actinomycetota</taxon>
        <taxon>Actinomycetes</taxon>
        <taxon>Micrococcales</taxon>
        <taxon>Intrasporangiaceae</taxon>
        <taxon>Nostocoides</taxon>
    </lineage>
</organism>
<dbReference type="SMART" id="SM00507">
    <property type="entry name" value="HNHc"/>
    <property type="match status" value="1"/>
</dbReference>
<reference evidence="4" key="1">
    <citation type="journal article" date="2019" name="Int. J. Syst. Evol. Microbiol.">
        <title>The Global Catalogue of Microorganisms (GCM) 10K type strain sequencing project: providing services to taxonomists for standard genome sequencing and annotation.</title>
        <authorList>
            <consortium name="The Broad Institute Genomics Platform"/>
            <consortium name="The Broad Institute Genome Sequencing Center for Infectious Disease"/>
            <person name="Wu L."/>
            <person name="Ma J."/>
        </authorList>
    </citation>
    <scope>NUCLEOTIDE SEQUENCE [LARGE SCALE GENOMIC DNA]</scope>
    <source>
        <strain evidence="4">JCM 15592</strain>
    </source>
</reference>
<dbReference type="Gene3D" id="1.10.30.50">
    <property type="match status" value="1"/>
</dbReference>
<protein>
    <recommendedName>
        <fullName evidence="2">HNH nuclease domain-containing protein</fullName>
    </recommendedName>
</protein>
<keyword evidence="4" id="KW-1185">Reference proteome</keyword>
<evidence type="ECO:0000256" key="1">
    <source>
        <dbReference type="SAM" id="MobiDB-lite"/>
    </source>
</evidence>
<feature type="domain" description="HNH nuclease" evidence="2">
    <location>
        <begin position="403"/>
        <end position="454"/>
    </location>
</feature>